<sequence length="393" mass="44436">MGYLDAQEGDAERTAFRRAEKRYKFYKHSSTSARSIKHRESVPPTDLSDVIDFRKIRHLGFSTESGIKMDDKNFQWPVFTMEQHPGFYFIPEALGIEEQMHWIKESLTTFPQPPNRTNHTAVYGPIFDLWNRAQKGESTVLPMKKKETHKHCPIPRTPFLDHLSPISTEIDCANGLSDLSETTSDNTPDNESNKNSADGKSYIDANGAISGEQQHSTSIPLSVLLRKLRWATLGLQFDWSKRAYDLSLPYNKMPQKLCDLASKLAEPAMPDSEFHAEAAIVNYFGQDDMLGGHLDDMEKDWSKPIVSISFGCKAIFLLGGPTREHKPTAMFLRSGDVVLMAGPARGCFHGVPRIFVDPKQADLPDFSTCDPSCKTFIDYINRSRINLNIRQVF</sequence>
<keyword evidence="2 6" id="KW-0479">Metal-binding</keyword>
<keyword evidence="10" id="KW-1185">Reference proteome</keyword>
<gene>
    <name evidence="9" type="ORF">KP509_33G018800</name>
</gene>
<dbReference type="GO" id="GO:0035516">
    <property type="term" value="F:broad specificity oxidative DNA demethylase activity"/>
    <property type="evidence" value="ECO:0007669"/>
    <property type="project" value="TreeGrafter"/>
</dbReference>
<dbReference type="PANTHER" id="PTHR16557">
    <property type="entry name" value="ALKYLATED DNA REPAIR PROTEIN ALKB-RELATED"/>
    <property type="match status" value="1"/>
</dbReference>
<evidence type="ECO:0000256" key="2">
    <source>
        <dbReference type="ARBA" id="ARBA00022723"/>
    </source>
</evidence>
<dbReference type="InterPro" id="IPR005123">
    <property type="entry name" value="Oxoglu/Fe-dep_dioxygenase_dom"/>
</dbReference>
<feature type="binding site" evidence="6">
    <location>
        <position position="295"/>
    </location>
    <ligand>
        <name>Fe cation</name>
        <dbReference type="ChEBI" id="CHEBI:24875"/>
        <note>catalytic</note>
    </ligand>
</feature>
<evidence type="ECO:0000313" key="9">
    <source>
        <dbReference type="EMBL" id="KAH7285250.1"/>
    </source>
</evidence>
<keyword evidence="4" id="KW-0560">Oxidoreductase</keyword>
<evidence type="ECO:0000256" key="7">
    <source>
        <dbReference type="SAM" id="MobiDB-lite"/>
    </source>
</evidence>
<organism evidence="9 10">
    <name type="scientific">Ceratopteris richardii</name>
    <name type="common">Triangle waterfern</name>
    <dbReference type="NCBI Taxonomy" id="49495"/>
    <lineage>
        <taxon>Eukaryota</taxon>
        <taxon>Viridiplantae</taxon>
        <taxon>Streptophyta</taxon>
        <taxon>Embryophyta</taxon>
        <taxon>Tracheophyta</taxon>
        <taxon>Polypodiopsida</taxon>
        <taxon>Polypodiidae</taxon>
        <taxon>Polypodiales</taxon>
        <taxon>Pteridineae</taxon>
        <taxon>Pteridaceae</taxon>
        <taxon>Parkerioideae</taxon>
        <taxon>Ceratopteris</taxon>
    </lineage>
</organism>
<evidence type="ECO:0000256" key="4">
    <source>
        <dbReference type="ARBA" id="ARBA00023002"/>
    </source>
</evidence>
<dbReference type="Pfam" id="PF13532">
    <property type="entry name" value="2OG-FeII_Oxy_2"/>
    <property type="match status" value="1"/>
</dbReference>
<feature type="compositionally biased region" description="Polar residues" evidence="7">
    <location>
        <begin position="177"/>
        <end position="198"/>
    </location>
</feature>
<dbReference type="GO" id="GO:0008198">
    <property type="term" value="F:ferrous iron binding"/>
    <property type="evidence" value="ECO:0007669"/>
    <property type="project" value="TreeGrafter"/>
</dbReference>
<dbReference type="PROSITE" id="PS51471">
    <property type="entry name" value="FE2OG_OXY"/>
    <property type="match status" value="1"/>
</dbReference>
<evidence type="ECO:0000256" key="3">
    <source>
        <dbReference type="ARBA" id="ARBA00022964"/>
    </source>
</evidence>
<dbReference type="InterPro" id="IPR004574">
    <property type="entry name" value="Alkb"/>
</dbReference>
<proteinExistence type="inferred from homology"/>
<comment type="cofactor">
    <cofactor evidence="6">
        <name>Fe(2+)</name>
        <dbReference type="ChEBI" id="CHEBI:29033"/>
    </cofactor>
    <text evidence="6">Binds 1 Fe(2+) ion per subunit.</text>
</comment>
<dbReference type="OrthoDB" id="6614653at2759"/>
<feature type="domain" description="Fe2OG dioxygenase" evidence="8">
    <location>
        <begin position="275"/>
        <end position="393"/>
    </location>
</feature>
<comment type="similarity">
    <text evidence="1">Belongs to the alkB family.</text>
</comment>
<dbReference type="GO" id="GO:0035515">
    <property type="term" value="F:oxidative RNA demethylase activity"/>
    <property type="evidence" value="ECO:0007669"/>
    <property type="project" value="TreeGrafter"/>
</dbReference>
<feature type="binding site" evidence="6">
    <location>
        <position position="293"/>
    </location>
    <ligand>
        <name>Fe cation</name>
        <dbReference type="ChEBI" id="CHEBI:24875"/>
        <note>catalytic</note>
    </ligand>
</feature>
<dbReference type="InterPro" id="IPR037151">
    <property type="entry name" value="AlkB-like_sf"/>
</dbReference>
<reference evidence="9" key="1">
    <citation type="submission" date="2021-08" db="EMBL/GenBank/DDBJ databases">
        <title>WGS assembly of Ceratopteris richardii.</title>
        <authorList>
            <person name="Marchant D.B."/>
            <person name="Chen G."/>
            <person name="Jenkins J."/>
            <person name="Shu S."/>
            <person name="Leebens-Mack J."/>
            <person name="Grimwood J."/>
            <person name="Schmutz J."/>
            <person name="Soltis P."/>
            <person name="Soltis D."/>
            <person name="Chen Z.-H."/>
        </authorList>
    </citation>
    <scope>NUCLEOTIDE SEQUENCE</scope>
    <source>
        <strain evidence="9">Whitten #5841</strain>
        <tissue evidence="9">Leaf</tissue>
    </source>
</reference>
<dbReference type="SUPFAM" id="SSF51197">
    <property type="entry name" value="Clavaminate synthase-like"/>
    <property type="match status" value="1"/>
</dbReference>
<comment type="caution">
    <text evidence="9">The sequence shown here is derived from an EMBL/GenBank/DDBJ whole genome shotgun (WGS) entry which is preliminary data.</text>
</comment>
<accession>A0A8T2QNX9</accession>
<dbReference type="OMA" id="WSTKSYD"/>
<dbReference type="GO" id="GO:0005737">
    <property type="term" value="C:cytoplasm"/>
    <property type="evidence" value="ECO:0007669"/>
    <property type="project" value="TreeGrafter"/>
</dbReference>
<dbReference type="Gene3D" id="2.60.120.590">
    <property type="entry name" value="Alpha-ketoglutarate-dependent dioxygenase AlkB-like"/>
    <property type="match status" value="1"/>
</dbReference>
<feature type="binding site" evidence="6">
    <location>
        <position position="349"/>
    </location>
    <ligand>
        <name>Fe cation</name>
        <dbReference type="ChEBI" id="CHEBI:24875"/>
        <note>catalytic</note>
    </ligand>
</feature>
<evidence type="ECO:0000313" key="10">
    <source>
        <dbReference type="Proteomes" id="UP000825935"/>
    </source>
</evidence>
<evidence type="ECO:0000256" key="1">
    <source>
        <dbReference type="ARBA" id="ARBA00007879"/>
    </source>
</evidence>
<feature type="region of interest" description="Disordered" evidence="7">
    <location>
        <begin position="177"/>
        <end position="201"/>
    </location>
</feature>
<evidence type="ECO:0000256" key="6">
    <source>
        <dbReference type="PIRSR" id="PIRSR604574-2"/>
    </source>
</evidence>
<dbReference type="GO" id="GO:0035513">
    <property type="term" value="P:oxidative RNA demethylation"/>
    <property type="evidence" value="ECO:0007669"/>
    <property type="project" value="TreeGrafter"/>
</dbReference>
<evidence type="ECO:0000256" key="5">
    <source>
        <dbReference type="ARBA" id="ARBA00023004"/>
    </source>
</evidence>
<name>A0A8T2QNX9_CERRI</name>
<dbReference type="EMBL" id="CM035438">
    <property type="protein sequence ID" value="KAH7285250.1"/>
    <property type="molecule type" value="Genomic_DNA"/>
</dbReference>
<keyword evidence="5 6" id="KW-0408">Iron</keyword>
<dbReference type="Proteomes" id="UP000825935">
    <property type="component" value="Chromosome 33"/>
</dbReference>
<dbReference type="InterPro" id="IPR027450">
    <property type="entry name" value="AlkB-like"/>
</dbReference>
<keyword evidence="3" id="KW-0223">Dioxygenase</keyword>
<protein>
    <recommendedName>
        <fullName evidence="8">Fe2OG dioxygenase domain-containing protein</fullName>
    </recommendedName>
</protein>
<dbReference type="PANTHER" id="PTHR16557:SF11">
    <property type="entry name" value="ALPHA-KETOGLUTARATE-DEPENDENT DIOXYGENASE ALKB"/>
    <property type="match status" value="1"/>
</dbReference>
<evidence type="ECO:0000259" key="8">
    <source>
        <dbReference type="PROSITE" id="PS51471"/>
    </source>
</evidence>
<dbReference type="AlphaFoldDB" id="A0A8T2QNX9"/>